<evidence type="ECO:0000313" key="4">
    <source>
        <dbReference type="Proteomes" id="UP000838672"/>
    </source>
</evidence>
<keyword evidence="4" id="KW-1185">Reference proteome</keyword>
<dbReference type="NCBIfam" id="TIGR00049">
    <property type="entry name" value="iron-sulfur cluster assembly accessory protein"/>
    <property type="match status" value="1"/>
</dbReference>
<sequence>MSKDQSLQQSASLSEMQWQGLTLTPAAAKQISKLTAQNALHFHLSVRVSGCTGYAYVVQLIEKPEPVDLKYESQGCTFYVALAAMPFVDGTEVDFVRQGLNQTFIYHNPQVKNACGCGESFGV</sequence>
<name>A0ABN8DY57_9VIBR</name>
<dbReference type="SUPFAM" id="SSF89360">
    <property type="entry name" value="HesB-like domain"/>
    <property type="match status" value="1"/>
</dbReference>
<feature type="domain" description="Core" evidence="2">
    <location>
        <begin position="21"/>
        <end position="119"/>
    </location>
</feature>
<dbReference type="PROSITE" id="PS01152">
    <property type="entry name" value="HESB"/>
    <property type="match status" value="1"/>
</dbReference>
<dbReference type="EMBL" id="CAKLDI010000002">
    <property type="protein sequence ID" value="CAH0535753.1"/>
    <property type="molecule type" value="Genomic_DNA"/>
</dbReference>
<evidence type="ECO:0000259" key="2">
    <source>
        <dbReference type="Pfam" id="PF01521"/>
    </source>
</evidence>
<comment type="caution">
    <text evidence="3">The sequence shown here is derived from an EMBL/GenBank/DDBJ whole genome shotgun (WGS) entry which is preliminary data.</text>
</comment>
<gene>
    <name evidence="3" type="primary">sufA</name>
    <name evidence="3" type="ORF">VST7929_03227</name>
</gene>
<comment type="similarity">
    <text evidence="1">Belongs to the HesB/IscA family.</text>
</comment>
<accession>A0ABN8DY57</accession>
<proteinExistence type="inferred from homology"/>
<evidence type="ECO:0000256" key="1">
    <source>
        <dbReference type="ARBA" id="ARBA00006718"/>
    </source>
</evidence>
<evidence type="ECO:0000313" key="3">
    <source>
        <dbReference type="EMBL" id="CAH0535753.1"/>
    </source>
</evidence>
<dbReference type="InterPro" id="IPR000361">
    <property type="entry name" value="ATAP_core_dom"/>
</dbReference>
<dbReference type="PANTHER" id="PTHR10072">
    <property type="entry name" value="IRON-SULFUR CLUSTER ASSEMBLY PROTEIN"/>
    <property type="match status" value="1"/>
</dbReference>
<dbReference type="Pfam" id="PF01521">
    <property type="entry name" value="Fe-S_biosyn"/>
    <property type="match status" value="1"/>
</dbReference>
<dbReference type="PANTHER" id="PTHR10072:SF47">
    <property type="entry name" value="PROTEIN SUFA"/>
    <property type="match status" value="1"/>
</dbReference>
<dbReference type="InterPro" id="IPR016092">
    <property type="entry name" value="ATAP"/>
</dbReference>
<reference evidence="3" key="1">
    <citation type="submission" date="2021-11" db="EMBL/GenBank/DDBJ databases">
        <authorList>
            <person name="Rodrigo-Torres L."/>
            <person name="Arahal R. D."/>
            <person name="Lucena T."/>
        </authorList>
    </citation>
    <scope>NUCLEOTIDE SEQUENCE</scope>
    <source>
        <strain evidence="3">CECT 7929</strain>
    </source>
</reference>
<dbReference type="InterPro" id="IPR035903">
    <property type="entry name" value="HesB-like_dom_sf"/>
</dbReference>
<dbReference type="InterPro" id="IPR050322">
    <property type="entry name" value="Fe-S_cluster_asmbl/transfer"/>
</dbReference>
<dbReference type="Gene3D" id="2.60.300.12">
    <property type="entry name" value="HesB-like domain"/>
    <property type="match status" value="1"/>
</dbReference>
<protein>
    <submittedName>
        <fullName evidence="3">Protein SufA</fullName>
    </submittedName>
</protein>
<dbReference type="InterPro" id="IPR017870">
    <property type="entry name" value="FeS_cluster_insertion_CS"/>
</dbReference>
<dbReference type="RefSeq" id="WP_237468608.1">
    <property type="nucleotide sequence ID" value="NZ_CAKLDI010000002.1"/>
</dbReference>
<dbReference type="Proteomes" id="UP000838672">
    <property type="component" value="Unassembled WGS sequence"/>
</dbReference>
<organism evidence="3 4">
    <name type="scientific">Vibrio stylophorae</name>
    <dbReference type="NCBI Taxonomy" id="659351"/>
    <lineage>
        <taxon>Bacteria</taxon>
        <taxon>Pseudomonadati</taxon>
        <taxon>Pseudomonadota</taxon>
        <taxon>Gammaproteobacteria</taxon>
        <taxon>Vibrionales</taxon>
        <taxon>Vibrionaceae</taxon>
        <taxon>Vibrio</taxon>
    </lineage>
</organism>